<dbReference type="InterPro" id="IPR007527">
    <property type="entry name" value="Znf_SWIM"/>
</dbReference>
<dbReference type="EMBL" id="ANNX02000026">
    <property type="protein sequence ID" value="KYC40706.1"/>
    <property type="molecule type" value="Genomic_DNA"/>
</dbReference>
<gene>
    <name evidence="4" type="ORF">WA1_23995</name>
</gene>
<evidence type="ECO:0000256" key="1">
    <source>
        <dbReference type="PROSITE-ProRule" id="PRU00325"/>
    </source>
</evidence>
<accession>A0A139X7Q0</accession>
<evidence type="ECO:0000259" key="3">
    <source>
        <dbReference type="PROSITE" id="PS50966"/>
    </source>
</evidence>
<keyword evidence="1" id="KW-0862">Zinc</keyword>
<evidence type="ECO:0000313" key="4">
    <source>
        <dbReference type="EMBL" id="KYC40706.1"/>
    </source>
</evidence>
<dbReference type="RefSeq" id="WP_017740013.1">
    <property type="nucleotide sequence ID" value="NZ_KQ976354.1"/>
</dbReference>
<keyword evidence="1" id="KW-0863">Zinc-finger</keyword>
<dbReference type="GO" id="GO:0008270">
    <property type="term" value="F:zinc ion binding"/>
    <property type="evidence" value="ECO:0007669"/>
    <property type="project" value="UniProtKB-KW"/>
</dbReference>
<feature type="coiled-coil region" evidence="2">
    <location>
        <begin position="159"/>
        <end position="190"/>
    </location>
</feature>
<organism evidence="4 5">
    <name type="scientific">Scytonema hofmannii PCC 7110</name>
    <dbReference type="NCBI Taxonomy" id="128403"/>
    <lineage>
        <taxon>Bacteria</taxon>
        <taxon>Bacillati</taxon>
        <taxon>Cyanobacteriota</taxon>
        <taxon>Cyanophyceae</taxon>
        <taxon>Nostocales</taxon>
        <taxon>Scytonemataceae</taxon>
        <taxon>Scytonema</taxon>
    </lineage>
</organism>
<feature type="domain" description="SWIM-type" evidence="3">
    <location>
        <begin position="94"/>
        <end position="129"/>
    </location>
</feature>
<proteinExistence type="predicted"/>
<keyword evidence="5" id="KW-1185">Reference proteome</keyword>
<dbReference type="Proteomes" id="UP000076925">
    <property type="component" value="Unassembled WGS sequence"/>
</dbReference>
<dbReference type="PROSITE" id="PS50966">
    <property type="entry name" value="ZF_SWIM"/>
    <property type="match status" value="1"/>
</dbReference>
<name>A0A139X7Q0_9CYAN</name>
<protein>
    <recommendedName>
        <fullName evidence="3">SWIM-type domain-containing protein</fullName>
    </recommendedName>
</protein>
<sequence>MITLSSLKTTAKRLITEVYNVKFATIAQIKKLFPDKKLNQAFSWYEIVKICNEQLTKISTVMQAVKETAKTGYTINPLEYQEYQVINNQTKASYTVNLLANSFRERCDCMAANFNRECRHQKMVAEFVKKSLAKQIQENEKFEKIQEKTDKKVKEPQIIYEINQELLELRNRKEEASKELEKALKKFNCSFSEFDWFSVRVSTKVFYNRNKMGDVWYDGEKNAWYYEPTRNLTLKASCASDAVEMLLVRRGVKLAEALGVM</sequence>
<keyword evidence="2" id="KW-0175">Coiled coil</keyword>
<dbReference type="AlphaFoldDB" id="A0A139X7Q0"/>
<keyword evidence="1" id="KW-0479">Metal-binding</keyword>
<reference evidence="4 5" key="1">
    <citation type="journal article" date="2013" name="Genome Biol. Evol.">
        <title>Genomes of Stigonematalean cyanobacteria (subsection V) and the evolution of oxygenic photosynthesis from prokaryotes to plastids.</title>
        <authorList>
            <person name="Dagan T."/>
            <person name="Roettger M."/>
            <person name="Stucken K."/>
            <person name="Landan G."/>
            <person name="Koch R."/>
            <person name="Major P."/>
            <person name="Gould S.B."/>
            <person name="Goremykin V.V."/>
            <person name="Rippka R."/>
            <person name="Tandeau de Marsac N."/>
            <person name="Gugger M."/>
            <person name="Lockhart P.J."/>
            <person name="Allen J.F."/>
            <person name="Brune I."/>
            <person name="Maus I."/>
            <person name="Puhler A."/>
            <person name="Martin W.F."/>
        </authorList>
    </citation>
    <scope>NUCLEOTIDE SEQUENCE [LARGE SCALE GENOMIC DNA]</scope>
    <source>
        <strain evidence="4 5">PCC 7110</strain>
    </source>
</reference>
<evidence type="ECO:0000256" key="2">
    <source>
        <dbReference type="SAM" id="Coils"/>
    </source>
</evidence>
<comment type="caution">
    <text evidence="4">The sequence shown here is derived from an EMBL/GenBank/DDBJ whole genome shotgun (WGS) entry which is preliminary data.</text>
</comment>
<evidence type="ECO:0000313" key="5">
    <source>
        <dbReference type="Proteomes" id="UP000076925"/>
    </source>
</evidence>